<dbReference type="PROSITE" id="PS51384">
    <property type="entry name" value="FAD_FR"/>
    <property type="match status" value="1"/>
</dbReference>
<dbReference type="PANTHER" id="PTHR43513">
    <property type="entry name" value="DIHYDROOROTATE DEHYDROGENASE B (NAD(+)), ELECTRON TRANSFER SUBUNIT"/>
    <property type="match status" value="1"/>
</dbReference>
<dbReference type="PRINTS" id="PR00410">
    <property type="entry name" value="PHEHYDRXLASE"/>
</dbReference>
<dbReference type="InterPro" id="IPR017938">
    <property type="entry name" value="Riboflavin_synthase-like_b-brl"/>
</dbReference>
<dbReference type="EMBL" id="LHYI01000023">
    <property type="protein sequence ID" value="KXB08300.1"/>
    <property type="molecule type" value="Genomic_DNA"/>
</dbReference>
<dbReference type="Proteomes" id="UP000070633">
    <property type="component" value="Unassembled WGS sequence"/>
</dbReference>
<gene>
    <name evidence="2" type="ORF">AKJ55_01225</name>
</gene>
<dbReference type="Gene3D" id="3.40.50.80">
    <property type="entry name" value="Nucleotide-binding domain of ferredoxin-NADP reductase (FNR) module"/>
    <property type="match status" value="1"/>
</dbReference>
<comment type="caution">
    <text evidence="2">The sequence shown here is derived from an EMBL/GenBank/DDBJ whole genome shotgun (WGS) entry which is preliminary data.</text>
</comment>
<dbReference type="InterPro" id="IPR039261">
    <property type="entry name" value="FNR_nucleotide-bd"/>
</dbReference>
<dbReference type="InterPro" id="IPR001433">
    <property type="entry name" value="OxRdtase_FAD/NAD-bd"/>
</dbReference>
<dbReference type="InterPro" id="IPR001709">
    <property type="entry name" value="Flavoprot_Pyr_Nucl_cyt_Rdtase"/>
</dbReference>
<dbReference type="Pfam" id="PF10418">
    <property type="entry name" value="DHODB_Fe-S_bind"/>
    <property type="match status" value="1"/>
</dbReference>
<keyword evidence="3" id="KW-1185">Reference proteome</keyword>
<evidence type="ECO:0000313" key="2">
    <source>
        <dbReference type="EMBL" id="KXB08300.1"/>
    </source>
</evidence>
<feature type="domain" description="FAD-binding FR-type" evidence="1">
    <location>
        <begin position="7"/>
        <end position="104"/>
    </location>
</feature>
<name>A0ABR5TJP5_9EURY</name>
<dbReference type="InterPro" id="IPR012165">
    <property type="entry name" value="Cyt_c3_hydrogenase_gsu"/>
</dbReference>
<dbReference type="PANTHER" id="PTHR43513:SF1">
    <property type="entry name" value="ANAEROBIC SULFITE REDUCTASE SUBUNIT B"/>
    <property type="match status" value="1"/>
</dbReference>
<dbReference type="PIRSF" id="PIRSF006816">
    <property type="entry name" value="Cyc3_hyd_g"/>
    <property type="match status" value="1"/>
</dbReference>
<accession>A0ABR5TJP5</accession>
<dbReference type="InterPro" id="IPR019480">
    <property type="entry name" value="Dihydroorotate_DH_Fe-S-bd"/>
</dbReference>
<dbReference type="InterPro" id="IPR017927">
    <property type="entry name" value="FAD-bd_FR_type"/>
</dbReference>
<dbReference type="InterPro" id="IPR050353">
    <property type="entry name" value="PyrK_electron_transfer"/>
</dbReference>
<dbReference type="Gene3D" id="2.40.30.10">
    <property type="entry name" value="Translation factors"/>
    <property type="match status" value="1"/>
</dbReference>
<reference evidence="2 3" key="1">
    <citation type="journal article" date="2016" name="Sci. Rep.">
        <title>Metabolic traits of an uncultured archaeal lineage -MSBL1- from brine pools of the Red Sea.</title>
        <authorList>
            <person name="Mwirichia R."/>
            <person name="Alam I."/>
            <person name="Rashid M."/>
            <person name="Vinu M."/>
            <person name="Ba-Alawi W."/>
            <person name="Anthony Kamau A."/>
            <person name="Kamanda Ngugi D."/>
            <person name="Goker M."/>
            <person name="Klenk H.P."/>
            <person name="Bajic V."/>
            <person name="Stingl U."/>
        </authorList>
    </citation>
    <scope>NUCLEOTIDE SEQUENCE [LARGE SCALE GENOMIC DNA]</scope>
    <source>
        <strain evidence="2">SCGC-AAA382M17</strain>
    </source>
</reference>
<dbReference type="SUPFAM" id="SSF52343">
    <property type="entry name" value="Ferredoxin reductase-like, C-terminal NADP-linked domain"/>
    <property type="match status" value="1"/>
</dbReference>
<sequence length="276" mass="30266">MSEKPLLEPGKATIVSVRRLTEGERVFEIELDSGESLGHEPGQFVQVYVPGFGEAPISITSSPTKEGPFELCVRAVGNVTNALHSLEVGDNIGIRGPYGNGFDVGFFEGKDMLFVAGGLGLAPLRSLINYVVDNREDYGKVTTLYGCKTPLDLLFEGELKRWEESDVMDFSVTVDKCPVNVTWNDNVGVITELIPGIDVDPEGTYSAVCGPPVMYKFVIQELKEKEIPDNHIFLSLERRMRCGVGECGHCQIGEFYACIDGPVFNYSDIKGVEEAL</sequence>
<dbReference type="PRINTS" id="PR00371">
    <property type="entry name" value="FPNCR"/>
</dbReference>
<organism evidence="2 3">
    <name type="scientific">candidate division MSBL1 archaeon SCGC-AAA382M17</name>
    <dbReference type="NCBI Taxonomy" id="1698284"/>
    <lineage>
        <taxon>Archaea</taxon>
        <taxon>Methanobacteriati</taxon>
        <taxon>Methanobacteriota</taxon>
        <taxon>candidate division MSBL1</taxon>
    </lineage>
</organism>
<dbReference type="Pfam" id="PF00970">
    <property type="entry name" value="FAD_binding_6"/>
    <property type="match status" value="1"/>
</dbReference>
<evidence type="ECO:0000259" key="1">
    <source>
        <dbReference type="PROSITE" id="PS51384"/>
    </source>
</evidence>
<dbReference type="Pfam" id="PF00175">
    <property type="entry name" value="NAD_binding_1"/>
    <property type="match status" value="1"/>
</dbReference>
<dbReference type="SUPFAM" id="SSF63380">
    <property type="entry name" value="Riboflavin synthase domain-like"/>
    <property type="match status" value="1"/>
</dbReference>
<protein>
    <submittedName>
        <fullName evidence="2">Oxidoreductase</fullName>
    </submittedName>
</protein>
<proteinExistence type="predicted"/>
<dbReference type="CDD" id="cd06221">
    <property type="entry name" value="sulfite_reductase_like"/>
    <property type="match status" value="1"/>
</dbReference>
<dbReference type="InterPro" id="IPR008333">
    <property type="entry name" value="Cbr1-like_FAD-bd_dom"/>
</dbReference>
<evidence type="ECO:0000313" key="3">
    <source>
        <dbReference type="Proteomes" id="UP000070633"/>
    </source>
</evidence>